<geneLocation type="mitochondrion" evidence="14"/>
<evidence type="ECO:0000256" key="9">
    <source>
        <dbReference type="ARBA" id="ARBA00023128"/>
    </source>
</evidence>
<reference evidence="14" key="1">
    <citation type="journal article" date="2010" name="Mol. Phylogenet. Evol.">
        <title>Mitochondrial genome evolution in Ophiuroidea, Echinoidea, and Holothuroidea: Insights in phylogenetic relationships of Echinodermata.</title>
        <authorList>
            <person name="Perseke M."/>
            <person name="Bernhard D."/>
            <person name="Fritzsch G."/>
            <person name="Bruemmer F."/>
            <person name="Stadler P.F."/>
            <person name="Schlegel M."/>
        </authorList>
    </citation>
    <scope>NUCLEOTIDE SEQUENCE</scope>
</reference>
<evidence type="ECO:0000256" key="3">
    <source>
        <dbReference type="ARBA" id="ARBA00022448"/>
    </source>
</evidence>
<evidence type="ECO:0000256" key="12">
    <source>
        <dbReference type="SAM" id="MobiDB-lite"/>
    </source>
</evidence>
<dbReference type="GO" id="GO:0031966">
    <property type="term" value="C:mitochondrial membrane"/>
    <property type="evidence" value="ECO:0007669"/>
    <property type="project" value="UniProtKB-SubCell"/>
</dbReference>
<evidence type="ECO:0000256" key="7">
    <source>
        <dbReference type="ARBA" id="ARBA00022989"/>
    </source>
</evidence>
<keyword evidence="6 11" id="KW-0375">Hydrogen ion transport</keyword>
<dbReference type="InterPro" id="IPR001421">
    <property type="entry name" value="ATP8_metazoa"/>
</dbReference>
<keyword evidence="4 11" id="KW-0138">CF(0)</keyword>
<evidence type="ECO:0000256" key="11">
    <source>
        <dbReference type="RuleBase" id="RU003661"/>
    </source>
</evidence>
<keyword evidence="8 11" id="KW-0406">Ion transport</keyword>
<name>D3H608_9ECHN</name>
<sequence>MPQLDLTWFFFNFLIAWILVLLVLSVLYHQNWSSETDQEQHTNQDSSHNNQWRW</sequence>
<evidence type="ECO:0000256" key="4">
    <source>
        <dbReference type="ARBA" id="ARBA00022547"/>
    </source>
</evidence>
<dbReference type="GO" id="GO:0015078">
    <property type="term" value="F:proton transmembrane transporter activity"/>
    <property type="evidence" value="ECO:0007669"/>
    <property type="project" value="InterPro"/>
</dbReference>
<comment type="subcellular location">
    <subcellularLocation>
        <location evidence="1 11">Mitochondrion membrane</location>
        <topology evidence="1 11">Single-pass membrane protein</topology>
    </subcellularLocation>
</comment>
<evidence type="ECO:0000256" key="1">
    <source>
        <dbReference type="ARBA" id="ARBA00004304"/>
    </source>
</evidence>
<gene>
    <name evidence="14" type="primary">ATPase 8</name>
</gene>
<accession>D3H608</accession>
<dbReference type="AlphaFoldDB" id="D3H608"/>
<evidence type="ECO:0000256" key="5">
    <source>
        <dbReference type="ARBA" id="ARBA00022692"/>
    </source>
</evidence>
<organism evidence="14">
    <name type="scientific">Holothuria forskali</name>
    <dbReference type="NCBI Taxonomy" id="72674"/>
    <lineage>
        <taxon>Eukaryota</taxon>
        <taxon>Metazoa</taxon>
        <taxon>Echinodermata</taxon>
        <taxon>Eleutherozoa</taxon>
        <taxon>Echinozoa</taxon>
        <taxon>Holothuroidea</taxon>
        <taxon>Aspidochirotacea</taxon>
        <taxon>Aspidochirotida</taxon>
        <taxon>Holothuriidae</taxon>
        <taxon>Holothuria</taxon>
    </lineage>
</organism>
<evidence type="ECO:0000256" key="6">
    <source>
        <dbReference type="ARBA" id="ARBA00022781"/>
    </source>
</evidence>
<keyword evidence="7 13" id="KW-1133">Transmembrane helix</keyword>
<keyword evidence="9 11" id="KW-0496">Mitochondrion</keyword>
<dbReference type="EMBL" id="FN562582">
    <property type="protein sequence ID" value="CBH40182.1"/>
    <property type="molecule type" value="Genomic_DNA"/>
</dbReference>
<dbReference type="GO" id="GO:0015986">
    <property type="term" value="P:proton motive force-driven ATP synthesis"/>
    <property type="evidence" value="ECO:0007669"/>
    <property type="project" value="InterPro"/>
</dbReference>
<evidence type="ECO:0000256" key="13">
    <source>
        <dbReference type="SAM" id="Phobius"/>
    </source>
</evidence>
<keyword evidence="5 11" id="KW-0812">Transmembrane</keyword>
<evidence type="ECO:0000313" key="14">
    <source>
        <dbReference type="EMBL" id="CBH40182.1"/>
    </source>
</evidence>
<feature type="transmembrane region" description="Helical" evidence="13">
    <location>
        <begin position="6"/>
        <end position="28"/>
    </location>
</feature>
<dbReference type="Pfam" id="PF00895">
    <property type="entry name" value="ATP-synt_8"/>
    <property type="match status" value="1"/>
</dbReference>
<proteinExistence type="inferred from homology"/>
<evidence type="ECO:0000256" key="8">
    <source>
        <dbReference type="ARBA" id="ARBA00023065"/>
    </source>
</evidence>
<feature type="region of interest" description="Disordered" evidence="12">
    <location>
        <begin position="34"/>
        <end position="54"/>
    </location>
</feature>
<protein>
    <recommendedName>
        <fullName evidence="11">ATP synthase complex subunit 8</fullName>
    </recommendedName>
</protein>
<evidence type="ECO:0000256" key="2">
    <source>
        <dbReference type="ARBA" id="ARBA00008892"/>
    </source>
</evidence>
<keyword evidence="10 13" id="KW-0472">Membrane</keyword>
<dbReference type="GO" id="GO:0045259">
    <property type="term" value="C:proton-transporting ATP synthase complex"/>
    <property type="evidence" value="ECO:0007669"/>
    <property type="project" value="UniProtKB-KW"/>
</dbReference>
<evidence type="ECO:0000256" key="10">
    <source>
        <dbReference type="ARBA" id="ARBA00023136"/>
    </source>
</evidence>
<comment type="similarity">
    <text evidence="2 11">Belongs to the ATPase protein 8 family.</text>
</comment>
<keyword evidence="3 11" id="KW-0813">Transport</keyword>